<dbReference type="Proteomes" id="UP000238605">
    <property type="component" value="Unassembled WGS sequence"/>
</dbReference>
<name>A0A2S5SUH4_9BURK</name>
<dbReference type="EMBL" id="PSNX01000007">
    <property type="protein sequence ID" value="PPE66385.1"/>
    <property type="molecule type" value="Genomic_DNA"/>
</dbReference>
<reference evidence="2 3" key="1">
    <citation type="submission" date="2018-02" db="EMBL/GenBank/DDBJ databases">
        <title>Reclassifiation of [Polyangium] brachysporum DSM 7029 as Guopingzhaonella breviflexa gen. nov., sp. nov., a member of the family Comamonadaceae.</title>
        <authorList>
            <person name="Tang B."/>
        </authorList>
    </citation>
    <scope>NUCLEOTIDE SEQUENCE [LARGE SCALE GENOMIC DNA]</scope>
    <source>
        <strain evidence="2 3">BCRC 80649</strain>
    </source>
</reference>
<dbReference type="InterPro" id="IPR000073">
    <property type="entry name" value="AB_hydrolase_1"/>
</dbReference>
<comment type="caution">
    <text evidence="2">The sequence shown here is derived from an EMBL/GenBank/DDBJ whole genome shotgun (WGS) entry which is preliminary data.</text>
</comment>
<dbReference type="AlphaFoldDB" id="A0A2S5SUH4"/>
<gene>
    <name evidence="2" type="ORF">C1704_08680</name>
</gene>
<dbReference type="PRINTS" id="PR00111">
    <property type="entry name" value="ABHYDROLASE"/>
</dbReference>
<dbReference type="Gene3D" id="3.40.50.1820">
    <property type="entry name" value="alpha/beta hydrolase"/>
    <property type="match status" value="1"/>
</dbReference>
<evidence type="ECO:0000313" key="3">
    <source>
        <dbReference type="Proteomes" id="UP000238605"/>
    </source>
</evidence>
<proteinExistence type="predicted"/>
<dbReference type="InterPro" id="IPR029058">
    <property type="entry name" value="AB_hydrolase_fold"/>
</dbReference>
<protein>
    <recommendedName>
        <fullName evidence="1">AB hydrolase-1 domain-containing protein</fullName>
    </recommendedName>
</protein>
<dbReference type="InterPro" id="IPR000639">
    <property type="entry name" value="Epox_hydrolase-like"/>
</dbReference>
<dbReference type="SUPFAM" id="SSF53474">
    <property type="entry name" value="alpha/beta-Hydrolases"/>
    <property type="match status" value="1"/>
</dbReference>
<feature type="domain" description="AB hydrolase-1" evidence="1">
    <location>
        <begin position="68"/>
        <end position="298"/>
    </location>
</feature>
<accession>A0A2S5SUH4</accession>
<dbReference type="OrthoDB" id="5853561at2"/>
<sequence length="325" mass="35221">MSSLQMSRMAGLSRPPCSGCDVLTPNLVGPECLPHGPAFRPPPALMSLHHIEVPGVTLCVDDIGQGEPLLLLPGMLCDTSLFEAQAHALARHARVLRLDWRGHGFSTGPHQTRWDLSRLVEDVHAVCQSLQLDRVNLVGFSLGGMVALRYALAHPTRVRSLALLNTSGSREDLGRRLRFLVLSRLAGLLGPHPALTALAAREMFAPHFRRHARDTVVAWRRAIEKLDPGVVRGVVRMVAQRGDVLREAQRLRGLPSLVLSSGRDLTAPPAHGHALARALAAHEVVLADAGHASPLEEPDLVLQVLDGFWRAHGVLPPRLTMALAA</sequence>
<evidence type="ECO:0000313" key="2">
    <source>
        <dbReference type="EMBL" id="PPE66385.1"/>
    </source>
</evidence>
<dbReference type="PRINTS" id="PR00412">
    <property type="entry name" value="EPOXHYDRLASE"/>
</dbReference>
<evidence type="ECO:0000259" key="1">
    <source>
        <dbReference type="Pfam" id="PF00561"/>
    </source>
</evidence>
<keyword evidence="3" id="KW-1185">Reference proteome</keyword>
<dbReference type="GO" id="GO:0003824">
    <property type="term" value="F:catalytic activity"/>
    <property type="evidence" value="ECO:0007669"/>
    <property type="project" value="InterPro"/>
</dbReference>
<dbReference type="InterPro" id="IPR050471">
    <property type="entry name" value="AB_hydrolase"/>
</dbReference>
<dbReference type="PANTHER" id="PTHR43433">
    <property type="entry name" value="HYDROLASE, ALPHA/BETA FOLD FAMILY PROTEIN"/>
    <property type="match status" value="1"/>
</dbReference>
<dbReference type="Pfam" id="PF00561">
    <property type="entry name" value="Abhydrolase_1"/>
    <property type="match status" value="1"/>
</dbReference>
<organism evidence="2 3">
    <name type="scientific">Caldimonas caldifontis</name>
    <dbReference type="NCBI Taxonomy" id="1452508"/>
    <lineage>
        <taxon>Bacteria</taxon>
        <taxon>Pseudomonadati</taxon>
        <taxon>Pseudomonadota</taxon>
        <taxon>Betaproteobacteria</taxon>
        <taxon>Burkholderiales</taxon>
        <taxon>Sphaerotilaceae</taxon>
        <taxon>Caldimonas</taxon>
    </lineage>
</organism>
<dbReference type="PANTHER" id="PTHR43433:SF5">
    <property type="entry name" value="AB HYDROLASE-1 DOMAIN-CONTAINING PROTEIN"/>
    <property type="match status" value="1"/>
</dbReference>